<gene>
    <name evidence="2" type="ORF">GpartN1_g2677.t1</name>
</gene>
<proteinExistence type="predicted"/>
<feature type="compositionally biased region" description="Basic and acidic residues" evidence="1">
    <location>
        <begin position="89"/>
        <end position="104"/>
    </location>
</feature>
<accession>A0A9C7UPS6</accession>
<evidence type="ECO:0000256" key="1">
    <source>
        <dbReference type="SAM" id="MobiDB-lite"/>
    </source>
</evidence>
<evidence type="ECO:0000313" key="3">
    <source>
        <dbReference type="Proteomes" id="UP001061958"/>
    </source>
</evidence>
<dbReference type="AlphaFoldDB" id="A0A9C7UPS6"/>
<dbReference type="OrthoDB" id="10301537at2759"/>
<keyword evidence="3" id="KW-1185">Reference proteome</keyword>
<sequence>MCLVHHYIDENGISYYGFDAFWRWLLAGCPKNPDQEEILRRSRKSSQFGRPSSSLQQRAPSTDLHAWRSMAEDYYPGRKSQETADAVELEQRKSLSKTDAEREQLLMNQGDGNVAIGRLGE</sequence>
<dbReference type="Proteomes" id="UP001061958">
    <property type="component" value="Unassembled WGS sequence"/>
</dbReference>
<feature type="region of interest" description="Disordered" evidence="1">
    <location>
        <begin position="78"/>
        <end position="121"/>
    </location>
</feature>
<evidence type="ECO:0000313" key="2">
    <source>
        <dbReference type="EMBL" id="GJQ10886.1"/>
    </source>
</evidence>
<organism evidence="2 3">
    <name type="scientific">Galdieria partita</name>
    <dbReference type="NCBI Taxonomy" id="83374"/>
    <lineage>
        <taxon>Eukaryota</taxon>
        <taxon>Rhodophyta</taxon>
        <taxon>Bangiophyceae</taxon>
        <taxon>Galdieriales</taxon>
        <taxon>Galdieriaceae</taxon>
        <taxon>Galdieria</taxon>
    </lineage>
</organism>
<feature type="compositionally biased region" description="Polar residues" evidence="1">
    <location>
        <begin position="45"/>
        <end position="60"/>
    </location>
</feature>
<reference evidence="2" key="1">
    <citation type="journal article" date="2022" name="Proc. Natl. Acad. Sci. U.S.A.">
        <title>Life cycle and functional genomics of the unicellular red alga Galdieria for elucidating algal and plant evolution and industrial use.</title>
        <authorList>
            <person name="Hirooka S."/>
            <person name="Itabashi T."/>
            <person name="Ichinose T.M."/>
            <person name="Onuma R."/>
            <person name="Fujiwara T."/>
            <person name="Yamashita S."/>
            <person name="Jong L.W."/>
            <person name="Tomita R."/>
            <person name="Iwane A.H."/>
            <person name="Miyagishima S.Y."/>
        </authorList>
    </citation>
    <scope>NUCLEOTIDE SEQUENCE</scope>
    <source>
        <strain evidence="2">NBRC 102759</strain>
    </source>
</reference>
<name>A0A9C7UPS6_9RHOD</name>
<reference evidence="2" key="2">
    <citation type="submission" date="2022-01" db="EMBL/GenBank/DDBJ databases">
        <authorList>
            <person name="Hirooka S."/>
            <person name="Miyagishima S.Y."/>
        </authorList>
    </citation>
    <scope>NUCLEOTIDE SEQUENCE</scope>
    <source>
        <strain evidence="2">NBRC 102759</strain>
    </source>
</reference>
<protein>
    <submittedName>
        <fullName evidence="2">Uncharacterized protein</fullName>
    </submittedName>
</protein>
<comment type="caution">
    <text evidence="2">The sequence shown here is derived from an EMBL/GenBank/DDBJ whole genome shotgun (WGS) entry which is preliminary data.</text>
</comment>
<feature type="region of interest" description="Disordered" evidence="1">
    <location>
        <begin position="37"/>
        <end position="62"/>
    </location>
</feature>
<dbReference type="EMBL" id="BQMJ01000019">
    <property type="protein sequence ID" value="GJQ10886.1"/>
    <property type="molecule type" value="Genomic_DNA"/>
</dbReference>